<evidence type="ECO:0000313" key="6">
    <source>
        <dbReference type="EMBL" id="PXW80907.1"/>
    </source>
</evidence>
<proteinExistence type="inferred from homology"/>
<protein>
    <submittedName>
        <fullName evidence="6">Cellulose synthase/poly-beta-1,6-N-acetylglucosamine synthase-like glycosyltransferase</fullName>
    </submittedName>
</protein>
<gene>
    <name evidence="6" type="ORF">DFR56_12415</name>
</gene>
<dbReference type="InterPro" id="IPR029044">
    <property type="entry name" value="Nucleotide-diphossugar_trans"/>
</dbReference>
<dbReference type="SUPFAM" id="SSF53448">
    <property type="entry name" value="Nucleotide-diphospho-sugar transferases"/>
    <property type="match status" value="1"/>
</dbReference>
<dbReference type="AlphaFoldDB" id="A0A2V3VGM2"/>
<comment type="similarity">
    <text evidence="1">Belongs to the glycosyltransferase 2 family.</text>
</comment>
<dbReference type="EMBL" id="QJJQ01000024">
    <property type="protein sequence ID" value="PXW80907.1"/>
    <property type="molecule type" value="Genomic_DNA"/>
</dbReference>
<evidence type="ECO:0000256" key="4">
    <source>
        <dbReference type="SAM" id="Phobius"/>
    </source>
</evidence>
<keyword evidence="2" id="KW-0328">Glycosyltransferase</keyword>
<dbReference type="PANTHER" id="PTHR43630">
    <property type="entry name" value="POLY-BETA-1,6-N-ACETYL-D-GLUCOSAMINE SYNTHASE"/>
    <property type="match status" value="1"/>
</dbReference>
<evidence type="ECO:0000256" key="1">
    <source>
        <dbReference type="ARBA" id="ARBA00006739"/>
    </source>
</evidence>
<feature type="transmembrane region" description="Helical" evidence="4">
    <location>
        <begin position="30"/>
        <end position="52"/>
    </location>
</feature>
<reference evidence="6 7" key="1">
    <citation type="submission" date="2018-05" db="EMBL/GenBank/DDBJ databases">
        <title>Genomic Encyclopedia of Type Strains, Phase IV (KMG-IV): sequencing the most valuable type-strain genomes for metagenomic binning, comparative biology and taxonomic classification.</title>
        <authorList>
            <person name="Goeker M."/>
        </authorList>
    </citation>
    <scope>NUCLEOTIDE SEQUENCE [LARGE SCALE GENOMIC DNA]</scope>
    <source>
        <strain evidence="6 7">DSM 28556</strain>
    </source>
</reference>
<dbReference type="InterPro" id="IPR001173">
    <property type="entry name" value="Glyco_trans_2-like"/>
</dbReference>
<dbReference type="CDD" id="cd06423">
    <property type="entry name" value="CESA_like"/>
    <property type="match status" value="1"/>
</dbReference>
<feature type="transmembrane region" description="Helical" evidence="4">
    <location>
        <begin position="370"/>
        <end position="396"/>
    </location>
</feature>
<comment type="caution">
    <text evidence="6">The sequence shown here is derived from an EMBL/GenBank/DDBJ whole genome shotgun (WGS) entry which is preliminary data.</text>
</comment>
<evidence type="ECO:0000256" key="2">
    <source>
        <dbReference type="ARBA" id="ARBA00022676"/>
    </source>
</evidence>
<dbReference type="Gene3D" id="3.90.550.10">
    <property type="entry name" value="Spore Coat Polysaccharide Biosynthesis Protein SpsA, Chain A"/>
    <property type="match status" value="1"/>
</dbReference>
<dbReference type="PANTHER" id="PTHR43630:SF1">
    <property type="entry name" value="POLY-BETA-1,6-N-ACETYL-D-GLUCOSAMINE SYNTHASE"/>
    <property type="match status" value="1"/>
</dbReference>
<keyword evidence="4" id="KW-0812">Transmembrane</keyword>
<keyword evidence="7" id="KW-1185">Reference proteome</keyword>
<evidence type="ECO:0000256" key="3">
    <source>
        <dbReference type="ARBA" id="ARBA00022679"/>
    </source>
</evidence>
<sequence>MLSTWLTNGYKRSGLEIFINWSLILEVGSLIIVIFMFFIITIYGIMLIVSLFQMRRNHSFGNNKPYEKFLKSSFIKPVSILVPAYNESIGIYGSVRSLLNIEYPEYEIIIINDGSTDNTLEKVLERFQCYKVQRVIRRQLETKEIKAIYQSSIYENLIVIDKWNGGKADALNAGINVAQYPYIGSLDADSIIEKHAFLKVVKPMMESNYHVIASGGSVRVANGSLIENGEVMETKLSKKPIVLMQVIEYLRAFLIGRIGLSHSNLLLIVSGAFGVFDKKWVVRAGGYADTIGEDMELIVRLHRMIKEQKLHKKIIFVPDSVCWTEVPESIKYLRKQRKRWQKGLFESIWRHRTLLFNPKYGSIGMISMPYYFLIEFLSPIIELAGYMLVIISIFTGDIYVEIALTFLFLSIIYGTIYSMVSVLLEEWSMDRYPNTNQFIRIFFWSLTESFWYRPLTVIWRMEGMFELIFGNREWGEMDRKGVSK</sequence>
<feature type="transmembrane region" description="Helical" evidence="4">
    <location>
        <begin position="402"/>
        <end position="424"/>
    </location>
</feature>
<evidence type="ECO:0000313" key="7">
    <source>
        <dbReference type="Proteomes" id="UP000247978"/>
    </source>
</evidence>
<accession>A0A2V3VGM2</accession>
<dbReference type="Pfam" id="PF03142">
    <property type="entry name" value="Chitin_synth_2"/>
    <property type="match status" value="1"/>
</dbReference>
<dbReference type="Pfam" id="PF00535">
    <property type="entry name" value="Glycos_transf_2"/>
    <property type="match status" value="1"/>
</dbReference>
<organism evidence="6 7">
    <name type="scientific">Pseudogracilibacillus auburnensis</name>
    <dbReference type="NCBI Taxonomy" id="1494959"/>
    <lineage>
        <taxon>Bacteria</taxon>
        <taxon>Bacillati</taxon>
        <taxon>Bacillota</taxon>
        <taxon>Bacilli</taxon>
        <taxon>Bacillales</taxon>
        <taxon>Bacillaceae</taxon>
        <taxon>Pseudogracilibacillus</taxon>
    </lineage>
</organism>
<feature type="domain" description="Glycosyltransferase 2-like" evidence="5">
    <location>
        <begin position="79"/>
        <end position="214"/>
    </location>
</feature>
<keyword evidence="4" id="KW-0472">Membrane</keyword>
<keyword evidence="3 6" id="KW-0808">Transferase</keyword>
<name>A0A2V3VGM2_9BACI</name>
<dbReference type="GO" id="GO:0016757">
    <property type="term" value="F:glycosyltransferase activity"/>
    <property type="evidence" value="ECO:0007669"/>
    <property type="project" value="UniProtKB-KW"/>
</dbReference>
<evidence type="ECO:0000259" key="5">
    <source>
        <dbReference type="Pfam" id="PF00535"/>
    </source>
</evidence>
<keyword evidence="4" id="KW-1133">Transmembrane helix</keyword>
<dbReference type="Proteomes" id="UP000247978">
    <property type="component" value="Unassembled WGS sequence"/>
</dbReference>